<proteinExistence type="predicted"/>
<organism evidence="1 2">
    <name type="scientific">Sinobacterium norvegicum</name>
    <dbReference type="NCBI Taxonomy" id="1641715"/>
    <lineage>
        <taxon>Bacteria</taxon>
        <taxon>Pseudomonadati</taxon>
        <taxon>Pseudomonadota</taxon>
        <taxon>Gammaproteobacteria</taxon>
        <taxon>Cellvibrionales</taxon>
        <taxon>Spongiibacteraceae</taxon>
        <taxon>Sinobacterium</taxon>
    </lineage>
</organism>
<evidence type="ECO:0000313" key="1">
    <source>
        <dbReference type="EMBL" id="CAH0991983.1"/>
    </source>
</evidence>
<accession>A0ABN8EHR1</accession>
<keyword evidence="2" id="KW-1185">Reference proteome</keyword>
<dbReference type="Proteomes" id="UP000838100">
    <property type="component" value="Unassembled WGS sequence"/>
</dbReference>
<sequence>MKATTITNDGVIHFEGGMTIDLDELLGRVIKDLENDKQSQGYLLEVLYRQLPTLRASLFEQHQKNNNQPNNISAAG</sequence>
<dbReference type="RefSeq" id="WP_237444682.1">
    <property type="nucleotide sequence ID" value="NZ_CAKLPX010000002.1"/>
</dbReference>
<reference evidence="1" key="1">
    <citation type="submission" date="2021-12" db="EMBL/GenBank/DDBJ databases">
        <authorList>
            <person name="Rodrigo-Torres L."/>
            <person name="Arahal R. D."/>
            <person name="Lucena T."/>
        </authorList>
    </citation>
    <scope>NUCLEOTIDE SEQUENCE</scope>
    <source>
        <strain evidence="1">CECT 8267</strain>
    </source>
</reference>
<protein>
    <recommendedName>
        <fullName evidence="3">Transposase</fullName>
    </recommendedName>
</protein>
<comment type="caution">
    <text evidence="1">The sequence shown here is derived from an EMBL/GenBank/DDBJ whole genome shotgun (WGS) entry which is preliminary data.</text>
</comment>
<dbReference type="EMBL" id="CAKLPX010000002">
    <property type="protein sequence ID" value="CAH0991983.1"/>
    <property type="molecule type" value="Genomic_DNA"/>
</dbReference>
<evidence type="ECO:0008006" key="3">
    <source>
        <dbReference type="Google" id="ProtNLM"/>
    </source>
</evidence>
<gene>
    <name evidence="1" type="ORF">SIN8267_02098</name>
</gene>
<evidence type="ECO:0000313" key="2">
    <source>
        <dbReference type="Proteomes" id="UP000838100"/>
    </source>
</evidence>
<name>A0ABN8EHR1_9GAMM</name>